<keyword evidence="18" id="KW-1185">Reference proteome</keyword>
<protein>
    <recommendedName>
        <fullName evidence="11">Peroxisomal membrane protein PEX13</fullName>
    </recommendedName>
    <alternativeName>
        <fullName evidence="10">Peroxin-13</fullName>
    </alternativeName>
</protein>
<dbReference type="GO" id="GO:0005778">
    <property type="term" value="C:peroxisomal membrane"/>
    <property type="evidence" value="ECO:0007669"/>
    <property type="project" value="UniProtKB-SubCell"/>
</dbReference>
<feature type="compositionally biased region" description="Basic and acidic residues" evidence="14">
    <location>
        <begin position="449"/>
        <end position="465"/>
    </location>
</feature>
<reference evidence="17 18" key="1">
    <citation type="submission" date="2019-05" db="EMBL/GenBank/DDBJ databases">
        <title>Emergence of the Ug99 lineage of the wheat stem rust pathogen through somatic hybridization.</title>
        <authorList>
            <person name="Li F."/>
            <person name="Upadhyaya N.M."/>
            <person name="Sperschneider J."/>
            <person name="Matny O."/>
            <person name="Nguyen-Phuc H."/>
            <person name="Mago R."/>
            <person name="Raley C."/>
            <person name="Miller M.E."/>
            <person name="Silverstein K.A.T."/>
            <person name="Henningsen E."/>
            <person name="Hirsch C.D."/>
            <person name="Visser B."/>
            <person name="Pretorius Z.A."/>
            <person name="Steffenson B.J."/>
            <person name="Schwessinger B."/>
            <person name="Dodds P.N."/>
            <person name="Figueroa M."/>
        </authorList>
    </citation>
    <scope>NUCLEOTIDE SEQUENCE [LARGE SCALE GENOMIC DNA]</scope>
    <source>
        <strain evidence="17">21-0</strain>
    </source>
</reference>
<feature type="compositionally biased region" description="Polar residues" evidence="14">
    <location>
        <begin position="252"/>
        <end position="264"/>
    </location>
</feature>
<dbReference type="InterPro" id="IPR007223">
    <property type="entry name" value="Peroxin-13_N"/>
</dbReference>
<dbReference type="GO" id="GO:0016560">
    <property type="term" value="P:protein import into peroxisome matrix, docking"/>
    <property type="evidence" value="ECO:0007669"/>
    <property type="project" value="InterPro"/>
</dbReference>
<evidence type="ECO:0000256" key="1">
    <source>
        <dbReference type="ARBA" id="ARBA00006033"/>
    </source>
</evidence>
<feature type="domain" description="SH3" evidence="16">
    <location>
        <begin position="345"/>
        <end position="422"/>
    </location>
</feature>
<feature type="transmembrane region" description="Helical" evidence="15">
    <location>
        <begin position="291"/>
        <end position="309"/>
    </location>
</feature>
<evidence type="ECO:0000256" key="2">
    <source>
        <dbReference type="ARBA" id="ARBA00022443"/>
    </source>
</evidence>
<organism evidence="17 18">
    <name type="scientific">Puccinia graminis f. sp. tritici</name>
    <dbReference type="NCBI Taxonomy" id="56615"/>
    <lineage>
        <taxon>Eukaryota</taxon>
        <taxon>Fungi</taxon>
        <taxon>Dikarya</taxon>
        <taxon>Basidiomycota</taxon>
        <taxon>Pucciniomycotina</taxon>
        <taxon>Pucciniomycetes</taxon>
        <taxon>Pucciniales</taxon>
        <taxon>Pucciniaceae</taxon>
        <taxon>Puccinia</taxon>
    </lineage>
</organism>
<evidence type="ECO:0000256" key="15">
    <source>
        <dbReference type="SAM" id="Phobius"/>
    </source>
</evidence>
<evidence type="ECO:0000313" key="17">
    <source>
        <dbReference type="EMBL" id="KAA1115498.1"/>
    </source>
</evidence>
<comment type="subcellular location">
    <subcellularLocation>
        <location evidence="12">Peroxisome membrane</location>
    </subcellularLocation>
</comment>
<dbReference type="PANTHER" id="PTHR19332:SF1">
    <property type="entry name" value="PEROXISOMAL MEMBRANE PROTEIN PEX13"/>
    <property type="match status" value="1"/>
</dbReference>
<evidence type="ECO:0000256" key="13">
    <source>
        <dbReference type="PROSITE-ProRule" id="PRU00192"/>
    </source>
</evidence>
<keyword evidence="8 15" id="KW-0472">Membrane</keyword>
<name>A0A5B0QQL3_PUCGR</name>
<dbReference type="Proteomes" id="UP000324748">
    <property type="component" value="Unassembled WGS sequence"/>
</dbReference>
<evidence type="ECO:0000256" key="14">
    <source>
        <dbReference type="SAM" id="MobiDB-lite"/>
    </source>
</evidence>
<dbReference type="GO" id="GO:1990429">
    <property type="term" value="C:peroxisomal importomer complex"/>
    <property type="evidence" value="ECO:0007669"/>
    <property type="project" value="TreeGrafter"/>
</dbReference>
<dbReference type="SMART" id="SM00326">
    <property type="entry name" value="SH3"/>
    <property type="match status" value="1"/>
</dbReference>
<dbReference type="PANTHER" id="PTHR19332">
    <property type="entry name" value="PEROXISOMAL MEMBRANE PROTEIN PEX13"/>
    <property type="match status" value="1"/>
</dbReference>
<dbReference type="InterPro" id="IPR036028">
    <property type="entry name" value="SH3-like_dom_sf"/>
</dbReference>
<keyword evidence="2 13" id="KW-0728">SH3 domain</keyword>
<keyword evidence="5" id="KW-0653">Protein transport</keyword>
<dbReference type="InterPro" id="IPR001452">
    <property type="entry name" value="SH3_domain"/>
</dbReference>
<dbReference type="EMBL" id="VSWC01000014">
    <property type="protein sequence ID" value="KAA1115498.1"/>
    <property type="molecule type" value="Genomic_DNA"/>
</dbReference>
<feature type="region of interest" description="Disordered" evidence="14">
    <location>
        <begin position="1"/>
        <end position="74"/>
    </location>
</feature>
<dbReference type="PROSITE" id="PS50002">
    <property type="entry name" value="SH3"/>
    <property type="match status" value="1"/>
</dbReference>
<feature type="compositionally biased region" description="Low complexity" evidence="14">
    <location>
        <begin position="13"/>
        <end position="45"/>
    </location>
</feature>
<keyword evidence="7" id="KW-0811">Translocation</keyword>
<accession>A0A5B0QQL3</accession>
<evidence type="ECO:0000256" key="4">
    <source>
        <dbReference type="ARBA" id="ARBA00022692"/>
    </source>
</evidence>
<evidence type="ECO:0000256" key="12">
    <source>
        <dbReference type="ARBA" id="ARBA00046271"/>
    </source>
</evidence>
<evidence type="ECO:0000259" key="16">
    <source>
        <dbReference type="PROSITE" id="PS50002"/>
    </source>
</evidence>
<keyword evidence="6 15" id="KW-1133">Transmembrane helix</keyword>
<evidence type="ECO:0000256" key="3">
    <source>
        <dbReference type="ARBA" id="ARBA00022448"/>
    </source>
</evidence>
<dbReference type="OrthoDB" id="10037838at2759"/>
<evidence type="ECO:0000256" key="10">
    <source>
        <dbReference type="ARBA" id="ARBA00029693"/>
    </source>
</evidence>
<keyword evidence="4 15" id="KW-0812">Transmembrane</keyword>
<evidence type="ECO:0000256" key="5">
    <source>
        <dbReference type="ARBA" id="ARBA00022927"/>
    </source>
</evidence>
<dbReference type="Gene3D" id="2.30.30.40">
    <property type="entry name" value="SH3 Domains"/>
    <property type="match status" value="1"/>
</dbReference>
<proteinExistence type="inferred from homology"/>
<sequence length="523" mass="57330">MAVSPPKPWERAGNNSTTTGSSLTNQPTTPSSSSSTNSNSLSDQNVPSLPPRPSTLLDSNSNSLQPSSSSFNQAGYSSSFAGGSPYSSRYGGGYGMSSGYGGYGGTSPYGGYSRMGGLGSYGGLNSYGGGYGGYGGGMGYGGLGGFGGMGGYGGMNNQMGINGPVDPSMIQPTLSQTLANSTQSTFQLLESLVMAFSGFSQLLESTFMMTHSSFFTFIQLIEQFNLFKFSIGKILSLFDLLKWAKGFITGTNSSSDRNPWSDTFKNFDPRNLAGSSEGKGTNTPRPSRKPIVIFFLTVFGIPYLMNKLVRSIINKQKQRQSAFPPNPLNPSISNEQQVTLSVDPSKLTFVKAIHPYHPTTREEDINQLNPIEKELKFEKNEVIAVLLPMSIEERRSMGWWKGRTRDGRIGWFPKNYVEEILINQPPPSSPSPFAQQQQQQQHHHHHQTAQKDNKAHRTVQFEDSKPAQNGPIKPDQQSLPLKDTQNTQSTPTFQKENDELDSDDRPTHPQNHRQRLGMTTMKY</sequence>
<feature type="compositionally biased region" description="Low complexity" evidence="14">
    <location>
        <begin position="56"/>
        <end position="74"/>
    </location>
</feature>
<dbReference type="Pfam" id="PF07653">
    <property type="entry name" value="SH3_2"/>
    <property type="match status" value="1"/>
</dbReference>
<evidence type="ECO:0000256" key="7">
    <source>
        <dbReference type="ARBA" id="ARBA00023010"/>
    </source>
</evidence>
<evidence type="ECO:0000313" key="18">
    <source>
        <dbReference type="Proteomes" id="UP000324748"/>
    </source>
</evidence>
<dbReference type="SUPFAM" id="SSF50044">
    <property type="entry name" value="SH3-domain"/>
    <property type="match status" value="1"/>
</dbReference>
<feature type="region of interest" description="Disordered" evidence="14">
    <location>
        <begin position="252"/>
        <end position="284"/>
    </location>
</feature>
<dbReference type="InterPro" id="IPR035463">
    <property type="entry name" value="Pex13"/>
</dbReference>
<dbReference type="AlphaFoldDB" id="A0A5B0QQL3"/>
<comment type="caution">
    <text evidence="17">The sequence shown here is derived from an EMBL/GenBank/DDBJ whole genome shotgun (WGS) entry which is preliminary data.</text>
</comment>
<evidence type="ECO:0000256" key="11">
    <source>
        <dbReference type="ARBA" id="ARBA00034535"/>
    </source>
</evidence>
<evidence type="ECO:0000256" key="8">
    <source>
        <dbReference type="ARBA" id="ARBA00023136"/>
    </source>
</evidence>
<gene>
    <name evidence="17" type="primary">PEX13_2</name>
    <name evidence="17" type="ORF">PGT21_036911</name>
</gene>
<evidence type="ECO:0000256" key="6">
    <source>
        <dbReference type="ARBA" id="ARBA00022989"/>
    </source>
</evidence>
<keyword evidence="3" id="KW-0813">Transport</keyword>
<evidence type="ECO:0000256" key="9">
    <source>
        <dbReference type="ARBA" id="ARBA00023140"/>
    </source>
</evidence>
<dbReference type="Pfam" id="PF04088">
    <property type="entry name" value="Peroxin-13_N"/>
    <property type="match status" value="1"/>
</dbReference>
<feature type="compositionally biased region" description="Polar residues" evidence="14">
    <location>
        <begin position="475"/>
        <end position="494"/>
    </location>
</feature>
<feature type="region of interest" description="Disordered" evidence="14">
    <location>
        <begin position="422"/>
        <end position="523"/>
    </location>
</feature>
<comment type="similarity">
    <text evidence="1">Belongs to the peroxin-13 family.</text>
</comment>
<dbReference type="CDD" id="cd11771">
    <property type="entry name" value="SH3_Pex13p_fungal"/>
    <property type="match status" value="1"/>
</dbReference>
<keyword evidence="9" id="KW-0576">Peroxisome</keyword>